<dbReference type="RefSeq" id="WP_209678498.1">
    <property type="nucleotide sequence ID" value="NZ_JAGIOI010000001.1"/>
</dbReference>
<evidence type="ECO:0000313" key="1">
    <source>
        <dbReference type="EMBL" id="MBP2412442.1"/>
    </source>
</evidence>
<dbReference type="EMBL" id="JAGIOI010000001">
    <property type="protein sequence ID" value="MBP2412442.1"/>
    <property type="molecule type" value="Genomic_DNA"/>
</dbReference>
<name>A0ABS4YUH2_9MICC</name>
<protein>
    <submittedName>
        <fullName evidence="1">Uncharacterized protein</fullName>
    </submittedName>
</protein>
<reference evidence="1 2" key="1">
    <citation type="submission" date="2021-03" db="EMBL/GenBank/DDBJ databases">
        <title>Sequencing the genomes of 1000 actinobacteria strains.</title>
        <authorList>
            <person name="Klenk H.-P."/>
        </authorList>
    </citation>
    <scope>NUCLEOTIDE SEQUENCE [LARGE SCALE GENOMIC DNA]</scope>
    <source>
        <strain evidence="1 2">DSM 16005</strain>
    </source>
</reference>
<comment type="caution">
    <text evidence="1">The sequence shown here is derived from an EMBL/GenBank/DDBJ whole genome shotgun (WGS) entry which is preliminary data.</text>
</comment>
<evidence type="ECO:0000313" key="2">
    <source>
        <dbReference type="Proteomes" id="UP000711614"/>
    </source>
</evidence>
<proteinExistence type="predicted"/>
<sequence length="110" mass="11867">MKRDSVVSMALAFRDESAVGDLQLKAGTVSVFRTALDLDPMSALEVDVTAVLGVEVPPLSVPVEVLDGVRRVHLSFLKSMSEDQAFITTMASLDLLIQHNDIATISAPVW</sequence>
<gene>
    <name evidence="1" type="ORF">JOF48_001241</name>
</gene>
<organism evidence="1 2">
    <name type="scientific">Arthrobacter stackebrandtii</name>
    <dbReference type="NCBI Taxonomy" id="272161"/>
    <lineage>
        <taxon>Bacteria</taxon>
        <taxon>Bacillati</taxon>
        <taxon>Actinomycetota</taxon>
        <taxon>Actinomycetes</taxon>
        <taxon>Micrococcales</taxon>
        <taxon>Micrococcaceae</taxon>
        <taxon>Arthrobacter</taxon>
    </lineage>
</organism>
<accession>A0ABS4YUH2</accession>
<dbReference type="Proteomes" id="UP000711614">
    <property type="component" value="Unassembled WGS sequence"/>
</dbReference>
<keyword evidence="2" id="KW-1185">Reference proteome</keyword>